<dbReference type="STRING" id="1279009.ADICEAN_02481"/>
<dbReference type="InterPro" id="IPR038062">
    <property type="entry name" value="ScdA-like_N_sf"/>
</dbReference>
<dbReference type="EMBL" id="AODQ01000060">
    <property type="protein sequence ID" value="EMR02385.1"/>
    <property type="molecule type" value="Genomic_DNA"/>
</dbReference>
<dbReference type="RefSeq" id="WP_009195872.1">
    <property type="nucleotide sequence ID" value="NZ_AODQ01000060.1"/>
</dbReference>
<gene>
    <name evidence="2" type="ORF">ADICEAN_02481</name>
</gene>
<feature type="domain" description="DUF1858" evidence="1">
    <location>
        <begin position="4"/>
        <end position="60"/>
    </location>
</feature>
<dbReference type="SUPFAM" id="SSF140683">
    <property type="entry name" value="SP0561-like"/>
    <property type="match status" value="1"/>
</dbReference>
<comment type="caution">
    <text evidence="2">The sequence shown here is derived from an EMBL/GenBank/DDBJ whole genome shotgun (WGS) entry which is preliminary data.</text>
</comment>
<keyword evidence="3" id="KW-1185">Reference proteome</keyword>
<sequence>MLVNEHTKIAALLKHHPQALENLVSLTPAFEKLRNPLLRKLMAGRTSIGMAARVGGCRPADIFRALKPLGFRLEPEGGMQPASRPPMPAFLEQLPPEQLHSLDVRPLLAGGTDPLKEILTSLKVLPKGLCLRSSTPLSQSRSLAC</sequence>
<reference evidence="2 3" key="1">
    <citation type="journal article" date="2013" name="Genome Announc.">
        <title>Draft Genome Sequence of Cesiribacter andamanensis Strain AMV16T, Isolated from a Soil Sample from a Mud Volcano in the Andaman Islands, India.</title>
        <authorList>
            <person name="Shivaji S."/>
            <person name="Ara S."/>
            <person name="Begum Z."/>
            <person name="Srinivas T.N."/>
            <person name="Singh A."/>
            <person name="Kumar Pinnaka A."/>
        </authorList>
    </citation>
    <scope>NUCLEOTIDE SEQUENCE [LARGE SCALE GENOMIC DNA]</scope>
    <source>
        <strain evidence="2 3">AMV16</strain>
    </source>
</reference>
<name>M7NKS2_9BACT</name>
<accession>M7NKS2</accession>
<dbReference type="Proteomes" id="UP000011910">
    <property type="component" value="Unassembled WGS sequence"/>
</dbReference>
<dbReference type="Pfam" id="PF08984">
    <property type="entry name" value="DUF1858"/>
    <property type="match status" value="1"/>
</dbReference>
<dbReference type="Gene3D" id="1.10.3910.10">
    <property type="entry name" value="SP0561-like"/>
    <property type="match status" value="1"/>
</dbReference>
<evidence type="ECO:0000313" key="2">
    <source>
        <dbReference type="EMBL" id="EMR02385.1"/>
    </source>
</evidence>
<dbReference type="InterPro" id="IPR015077">
    <property type="entry name" value="DUF1858"/>
</dbReference>
<evidence type="ECO:0000313" key="3">
    <source>
        <dbReference type="Proteomes" id="UP000011910"/>
    </source>
</evidence>
<dbReference type="OrthoDB" id="128918at2"/>
<protein>
    <recommendedName>
        <fullName evidence="1">DUF1858 domain-containing protein</fullName>
    </recommendedName>
</protein>
<evidence type="ECO:0000259" key="1">
    <source>
        <dbReference type="Pfam" id="PF08984"/>
    </source>
</evidence>
<organism evidence="2 3">
    <name type="scientific">Cesiribacter andamanensis AMV16</name>
    <dbReference type="NCBI Taxonomy" id="1279009"/>
    <lineage>
        <taxon>Bacteria</taxon>
        <taxon>Pseudomonadati</taxon>
        <taxon>Bacteroidota</taxon>
        <taxon>Cytophagia</taxon>
        <taxon>Cytophagales</taxon>
        <taxon>Cesiribacteraceae</taxon>
        <taxon>Cesiribacter</taxon>
    </lineage>
</organism>
<dbReference type="eggNOG" id="COG4309">
    <property type="taxonomic scope" value="Bacteria"/>
</dbReference>
<dbReference type="AlphaFoldDB" id="M7NKS2"/>
<proteinExistence type="predicted"/>